<gene>
    <name evidence="1" type="ORF">HZH66_001126</name>
</gene>
<sequence length="83" mass="9814">MSKTKRKTCNTASRNFGTWARPWHLLPVILLLCGALAPGEKALFEVHFWRNFFEKFRSTLRAIFRFGLEGKLIRPNEWEQNSF</sequence>
<organism evidence="1 2">
    <name type="scientific">Vespula vulgaris</name>
    <name type="common">Yellow jacket</name>
    <name type="synonym">Wasp</name>
    <dbReference type="NCBI Taxonomy" id="7454"/>
    <lineage>
        <taxon>Eukaryota</taxon>
        <taxon>Metazoa</taxon>
        <taxon>Ecdysozoa</taxon>
        <taxon>Arthropoda</taxon>
        <taxon>Hexapoda</taxon>
        <taxon>Insecta</taxon>
        <taxon>Pterygota</taxon>
        <taxon>Neoptera</taxon>
        <taxon>Endopterygota</taxon>
        <taxon>Hymenoptera</taxon>
        <taxon>Apocrita</taxon>
        <taxon>Aculeata</taxon>
        <taxon>Vespoidea</taxon>
        <taxon>Vespidae</taxon>
        <taxon>Vespinae</taxon>
        <taxon>Vespula</taxon>
    </lineage>
</organism>
<dbReference type="AlphaFoldDB" id="A0A834NJ97"/>
<evidence type="ECO:0000313" key="2">
    <source>
        <dbReference type="Proteomes" id="UP000614350"/>
    </source>
</evidence>
<dbReference type="EMBL" id="JACSEA010000001">
    <property type="protein sequence ID" value="KAF7412230.1"/>
    <property type="molecule type" value="Genomic_DNA"/>
</dbReference>
<dbReference type="Proteomes" id="UP000614350">
    <property type="component" value="Unassembled WGS sequence"/>
</dbReference>
<name>A0A834NJ97_VESVU</name>
<evidence type="ECO:0000313" key="1">
    <source>
        <dbReference type="EMBL" id="KAF7412230.1"/>
    </source>
</evidence>
<keyword evidence="2" id="KW-1185">Reference proteome</keyword>
<reference evidence="1" key="1">
    <citation type="journal article" date="2020" name="G3 (Bethesda)">
        <title>High-Quality Assemblies for Three Invasive Social Wasps from the &lt;i&gt;Vespula&lt;/i&gt; Genus.</title>
        <authorList>
            <person name="Harrop T.W.R."/>
            <person name="Guhlin J."/>
            <person name="McLaughlin G.M."/>
            <person name="Permina E."/>
            <person name="Stockwell P."/>
            <person name="Gilligan J."/>
            <person name="Le Lec M.F."/>
            <person name="Gruber M.A.M."/>
            <person name="Quinn O."/>
            <person name="Lovegrove M."/>
            <person name="Duncan E.J."/>
            <person name="Remnant E.J."/>
            <person name="Van Eeckhoven J."/>
            <person name="Graham B."/>
            <person name="Knapp R.A."/>
            <person name="Langford K.W."/>
            <person name="Kronenberg Z."/>
            <person name="Press M.O."/>
            <person name="Eacker S.M."/>
            <person name="Wilson-Rankin E.E."/>
            <person name="Purcell J."/>
            <person name="Lester P.J."/>
            <person name="Dearden P.K."/>
        </authorList>
    </citation>
    <scope>NUCLEOTIDE SEQUENCE</scope>
    <source>
        <strain evidence="1">Marl-1</strain>
    </source>
</reference>
<protein>
    <submittedName>
        <fullName evidence="1">Uncharacterized protein</fullName>
    </submittedName>
</protein>
<comment type="caution">
    <text evidence="1">The sequence shown here is derived from an EMBL/GenBank/DDBJ whole genome shotgun (WGS) entry which is preliminary data.</text>
</comment>
<proteinExistence type="predicted"/>
<accession>A0A834NJ97</accession>